<comment type="caution">
    <text evidence="1">The sequence shown here is derived from an EMBL/GenBank/DDBJ whole genome shotgun (WGS) entry which is preliminary data.</text>
</comment>
<evidence type="ECO:0000313" key="2">
    <source>
        <dbReference type="Proteomes" id="UP001497472"/>
    </source>
</evidence>
<name>A0AAV1JI09_9NEOP</name>
<organism evidence="1 2">
    <name type="scientific">Leptosia nina</name>
    <dbReference type="NCBI Taxonomy" id="320188"/>
    <lineage>
        <taxon>Eukaryota</taxon>
        <taxon>Metazoa</taxon>
        <taxon>Ecdysozoa</taxon>
        <taxon>Arthropoda</taxon>
        <taxon>Hexapoda</taxon>
        <taxon>Insecta</taxon>
        <taxon>Pterygota</taxon>
        <taxon>Neoptera</taxon>
        <taxon>Endopterygota</taxon>
        <taxon>Lepidoptera</taxon>
        <taxon>Glossata</taxon>
        <taxon>Ditrysia</taxon>
        <taxon>Papilionoidea</taxon>
        <taxon>Pieridae</taxon>
        <taxon>Pierinae</taxon>
        <taxon>Leptosia</taxon>
    </lineage>
</organism>
<proteinExistence type="predicted"/>
<protein>
    <submittedName>
        <fullName evidence="1">Uncharacterized protein</fullName>
    </submittedName>
</protein>
<evidence type="ECO:0000313" key="1">
    <source>
        <dbReference type="EMBL" id="CAK1548190.1"/>
    </source>
</evidence>
<dbReference type="EMBL" id="CAVLEF010000010">
    <property type="protein sequence ID" value="CAK1548190.1"/>
    <property type="molecule type" value="Genomic_DNA"/>
</dbReference>
<keyword evidence="2" id="KW-1185">Reference proteome</keyword>
<dbReference type="Proteomes" id="UP001497472">
    <property type="component" value="Unassembled WGS sequence"/>
</dbReference>
<accession>A0AAV1JI09</accession>
<sequence>MISINIYLYCERDSRYNKPEVRVVKRREARLSTVVNLVACLSTRTERATTAFPPTALHFTSPHFPQHKHKTLLHLKQEKIIVIKG</sequence>
<reference evidence="1 2" key="1">
    <citation type="submission" date="2023-11" db="EMBL/GenBank/DDBJ databases">
        <authorList>
            <person name="Okamura Y."/>
        </authorList>
    </citation>
    <scope>NUCLEOTIDE SEQUENCE [LARGE SCALE GENOMIC DNA]</scope>
</reference>
<dbReference type="AlphaFoldDB" id="A0AAV1JI09"/>
<gene>
    <name evidence="1" type="ORF">LNINA_LOCUS7608</name>
</gene>